<feature type="non-terminal residue" evidence="2">
    <location>
        <position position="74"/>
    </location>
</feature>
<keyword evidence="1" id="KW-1133">Transmembrane helix</keyword>
<sequence>MFNEMIEKLDGFKFSKQTDDVIARIRKTLNRQRNTLNTKSSAIENKFLAILNYLAVFEIAILVISLALDDLFAG</sequence>
<dbReference type="AlphaFoldDB" id="X1CTV3"/>
<accession>X1CTV3</accession>
<feature type="transmembrane region" description="Helical" evidence="1">
    <location>
        <begin position="47"/>
        <end position="68"/>
    </location>
</feature>
<organism evidence="2">
    <name type="scientific">marine sediment metagenome</name>
    <dbReference type="NCBI Taxonomy" id="412755"/>
    <lineage>
        <taxon>unclassified sequences</taxon>
        <taxon>metagenomes</taxon>
        <taxon>ecological metagenomes</taxon>
    </lineage>
</organism>
<evidence type="ECO:0000313" key="2">
    <source>
        <dbReference type="EMBL" id="GAG99493.1"/>
    </source>
</evidence>
<reference evidence="2" key="1">
    <citation type="journal article" date="2014" name="Front. Microbiol.">
        <title>High frequency of phylogenetically diverse reductive dehalogenase-homologous genes in deep subseafloor sedimentary metagenomes.</title>
        <authorList>
            <person name="Kawai M."/>
            <person name="Futagami T."/>
            <person name="Toyoda A."/>
            <person name="Takaki Y."/>
            <person name="Nishi S."/>
            <person name="Hori S."/>
            <person name="Arai W."/>
            <person name="Tsubouchi T."/>
            <person name="Morono Y."/>
            <person name="Uchiyama I."/>
            <person name="Ito T."/>
            <person name="Fujiyama A."/>
            <person name="Inagaki F."/>
            <person name="Takami H."/>
        </authorList>
    </citation>
    <scope>NUCLEOTIDE SEQUENCE</scope>
    <source>
        <strain evidence="2">Expedition CK06-06</strain>
    </source>
</reference>
<keyword evidence="1" id="KW-0812">Transmembrane</keyword>
<name>X1CTV3_9ZZZZ</name>
<keyword evidence="1" id="KW-0472">Membrane</keyword>
<proteinExistence type="predicted"/>
<comment type="caution">
    <text evidence="2">The sequence shown here is derived from an EMBL/GenBank/DDBJ whole genome shotgun (WGS) entry which is preliminary data.</text>
</comment>
<dbReference type="EMBL" id="BART01024011">
    <property type="protein sequence ID" value="GAG99493.1"/>
    <property type="molecule type" value="Genomic_DNA"/>
</dbReference>
<gene>
    <name evidence="2" type="ORF">S01H4_43508</name>
</gene>
<evidence type="ECO:0000256" key="1">
    <source>
        <dbReference type="SAM" id="Phobius"/>
    </source>
</evidence>
<protein>
    <submittedName>
        <fullName evidence="2">Uncharacterized protein</fullName>
    </submittedName>
</protein>